<evidence type="ECO:0000256" key="14">
    <source>
        <dbReference type="ARBA" id="ARBA00023012"/>
    </source>
</evidence>
<evidence type="ECO:0000256" key="7">
    <source>
        <dbReference type="ARBA" id="ARBA00022679"/>
    </source>
</evidence>
<dbReference type="CDD" id="cd16922">
    <property type="entry name" value="HATPase_EvgS-ArcB-TorS-like"/>
    <property type="match status" value="1"/>
</dbReference>
<dbReference type="InterPro" id="IPR004358">
    <property type="entry name" value="Sig_transdc_His_kin-like_C"/>
</dbReference>
<dbReference type="FunFam" id="3.30.565.10:FF:000010">
    <property type="entry name" value="Sensor histidine kinase RcsC"/>
    <property type="match status" value="1"/>
</dbReference>
<dbReference type="InterPro" id="IPR035965">
    <property type="entry name" value="PAS-like_dom_sf"/>
</dbReference>
<reference evidence="23 24" key="1">
    <citation type="submission" date="2017-07" db="EMBL/GenBank/DDBJ databases">
        <title>blaIMP-27 on transferable plasmids in Proteus mirabilis and Providencia rettgeri.</title>
        <authorList>
            <person name="Potter R."/>
        </authorList>
    </citation>
    <scope>NUCLEOTIDE SEQUENCE [LARGE SCALE GENOMIC DNA]</scope>
    <source>
        <strain evidence="23 24">PR1</strain>
    </source>
</reference>
<dbReference type="InterPro" id="IPR001789">
    <property type="entry name" value="Sig_transdc_resp-reg_receiver"/>
</dbReference>
<dbReference type="RefSeq" id="WP_094961291.1">
    <property type="nucleotide sequence ID" value="NZ_NOWC01000007.1"/>
</dbReference>
<dbReference type="Gene3D" id="3.30.565.10">
    <property type="entry name" value="Histidine kinase-like ATPase, C-terminal domain"/>
    <property type="match status" value="1"/>
</dbReference>
<dbReference type="InterPro" id="IPR013767">
    <property type="entry name" value="PAS_fold"/>
</dbReference>
<keyword evidence="9" id="KW-0732">Signal</keyword>
<evidence type="ECO:0000259" key="21">
    <source>
        <dbReference type="PROSITE" id="PS50113"/>
    </source>
</evidence>
<dbReference type="SUPFAM" id="SSF47226">
    <property type="entry name" value="Histidine-containing phosphotransfer domain, HPT domain"/>
    <property type="match status" value="1"/>
</dbReference>
<name>A0A264VUT0_PRORE</name>
<evidence type="ECO:0000256" key="6">
    <source>
        <dbReference type="ARBA" id="ARBA00022553"/>
    </source>
</evidence>
<evidence type="ECO:0000256" key="18">
    <source>
        <dbReference type="SAM" id="Phobius"/>
    </source>
</evidence>
<evidence type="ECO:0000256" key="8">
    <source>
        <dbReference type="ARBA" id="ARBA00022692"/>
    </source>
</evidence>
<dbReference type="Proteomes" id="UP000216001">
    <property type="component" value="Unassembled WGS sequence"/>
</dbReference>
<dbReference type="Gene3D" id="3.40.190.10">
    <property type="entry name" value="Periplasmic binding protein-like II"/>
    <property type="match status" value="4"/>
</dbReference>
<keyword evidence="14" id="KW-0902">Two-component regulatory system</keyword>
<dbReference type="CDD" id="cd13705">
    <property type="entry name" value="PBP2_BvgS_D1"/>
    <property type="match status" value="1"/>
</dbReference>
<evidence type="ECO:0000256" key="11">
    <source>
        <dbReference type="ARBA" id="ARBA00022777"/>
    </source>
</evidence>
<evidence type="ECO:0000256" key="5">
    <source>
        <dbReference type="ARBA" id="ARBA00022519"/>
    </source>
</evidence>
<dbReference type="EMBL" id="NOWC01000007">
    <property type="protein sequence ID" value="OZS75035.1"/>
    <property type="molecule type" value="Genomic_DNA"/>
</dbReference>
<feature type="domain" description="Histidine kinase" evidence="19">
    <location>
        <begin position="715"/>
        <end position="935"/>
    </location>
</feature>
<feature type="domain" description="HPt" evidence="22">
    <location>
        <begin position="1104"/>
        <end position="1195"/>
    </location>
</feature>
<sequence length="1205" mass="137745">MRNLILIVCLLIGLFPCSFSAFQPYEVRLYSQIEILPSKFELSDYDWRWLGEKQELAIGVYAPNNPPFDLVLESGIYKGISADSIMTIMRNLGLRFKIIYYPDRDIALQGLLNGEIDMLADDGKRQRNESYGFLKSAPYIPDYPVLISRKAAMSNKHPIPHGARIATVQGYPSNEWIKKYFPDAKIERFPLPQNALSSVAFGENDYFLGRMIVANFLLERHYATTLSTAEIFSNENIGPVFLFHPKNAQLKRTVDIILSSISLAQHDIIFHHWSSKPDLWALKQSVVFTQKEIDWLKQHNELKVVINSLNAPFTFFDSQKQFHGLSADILNLIHFKTNINFKVIEASSEKDEIALLKKNKGDFIASITKNSKNDKELLFTRPYVLPPFVLIVRDTPLAHKKIAQTAKLAITPDNAIHDWLTKNYPQVELIEAKDTYTALQMVNEGKVDGTIENLISAHYMIDRYFRSRLKISEQLSEDTAYISFAVGRDQPELYSILDKAIASIPPRDISVLTNKWLGSPDVKMDTWTVYRTEFYTLACIATILIITSLIWNYYLHREIRLRKYTQKRLQEQAIFLETLYNGTPVPIYVIDKSGTIINSNSAWESFFSPDNENIKQLSLTSQQHPLSTIYQELHSLFDEPNRLVSPPKRYQIKNRMGERVIVHQAVAYRDNQGNISGLICSWQDITEHEQLLIELSSARQRAEHASQTKSNFLAIMSHEIRTHISAIIGLLELAATNKNQQDDITESIQIPYESALSLMGLIGDILDMAKIESGKLELVPEWVKSNELATPVVRLFEGLAKQKGISLHYHLNAIHPDEIYIDAFRLRQVISNLLNNAIKFTSEGTIEVIINYLPQNHEENILRIIISDTGMGIEENRQELIFSPYTQAESSSKHKGTGLGLAICKQLISMMNGTITLYSQLGHGTQFLIDIPVKHRKNTRVSLPTLYKTTKNNKRLRILAVDDHPANRLLLVRQLTRFGHHVTEAKSGKQALELWKKNAIDIVITDCNMPDIDGLELTRQLREISPQTLIIIGLTADARQEERQRCIEAGMDDCLFKPLRLSQIEALLLRCTLQQIEEDTEEPIPPMLNSLINLDALMQLTQDDQQLLNKLLQTSLQENIEDIQQAERLFEKQDWLNLAHYCHRLEGSSQIIGAKKIALECKLLEEYFLTGNTSDEVILQFNQTMRSIKTLNQAIEMYITMPLQS</sequence>
<dbReference type="GO" id="GO:0000155">
    <property type="term" value="F:phosphorelay sensor kinase activity"/>
    <property type="evidence" value="ECO:0007669"/>
    <property type="project" value="InterPro"/>
</dbReference>
<dbReference type="EC" id="2.7.13.3" evidence="3"/>
<feature type="domain" description="Response regulatory" evidence="20">
    <location>
        <begin position="957"/>
        <end position="1072"/>
    </location>
</feature>
<evidence type="ECO:0000256" key="9">
    <source>
        <dbReference type="ARBA" id="ARBA00022729"/>
    </source>
</evidence>
<dbReference type="SMART" id="SM00388">
    <property type="entry name" value="HisKA"/>
    <property type="match status" value="1"/>
</dbReference>
<evidence type="ECO:0000259" key="20">
    <source>
        <dbReference type="PROSITE" id="PS50110"/>
    </source>
</evidence>
<keyword evidence="13 18" id="KW-1133">Transmembrane helix</keyword>
<dbReference type="InterPro" id="IPR011006">
    <property type="entry name" value="CheY-like_superfamily"/>
</dbReference>
<dbReference type="Pfam" id="PF00497">
    <property type="entry name" value="SBP_bac_3"/>
    <property type="match status" value="2"/>
</dbReference>
<keyword evidence="15 18" id="KW-0472">Membrane</keyword>
<gene>
    <name evidence="23" type="ORF">CHI95_07755</name>
</gene>
<comment type="catalytic activity">
    <reaction evidence="1">
        <text>ATP + protein L-histidine = ADP + protein N-phospho-L-histidine.</text>
        <dbReference type="EC" id="2.7.13.3"/>
    </reaction>
</comment>
<dbReference type="CDD" id="cd00082">
    <property type="entry name" value="HisKA"/>
    <property type="match status" value="1"/>
</dbReference>
<evidence type="ECO:0000256" key="12">
    <source>
        <dbReference type="ARBA" id="ARBA00022840"/>
    </source>
</evidence>
<dbReference type="Gene3D" id="1.20.120.160">
    <property type="entry name" value="HPT domain"/>
    <property type="match status" value="1"/>
</dbReference>
<dbReference type="InterPro" id="IPR049870">
    <property type="entry name" value="BvgS-like_periplasmic1"/>
</dbReference>
<evidence type="ECO:0000256" key="1">
    <source>
        <dbReference type="ARBA" id="ARBA00000085"/>
    </source>
</evidence>
<dbReference type="CDD" id="cd00130">
    <property type="entry name" value="PAS"/>
    <property type="match status" value="1"/>
</dbReference>
<evidence type="ECO:0000256" key="15">
    <source>
        <dbReference type="ARBA" id="ARBA00023136"/>
    </source>
</evidence>
<organism evidence="23 24">
    <name type="scientific">Providencia rettgeri</name>
    <dbReference type="NCBI Taxonomy" id="587"/>
    <lineage>
        <taxon>Bacteria</taxon>
        <taxon>Pseudomonadati</taxon>
        <taxon>Pseudomonadota</taxon>
        <taxon>Gammaproteobacteria</taxon>
        <taxon>Enterobacterales</taxon>
        <taxon>Morganellaceae</taxon>
        <taxon>Providencia</taxon>
    </lineage>
</organism>
<dbReference type="SUPFAM" id="SSF55785">
    <property type="entry name" value="PYP-like sensor domain (PAS domain)"/>
    <property type="match status" value="1"/>
</dbReference>
<keyword evidence="4" id="KW-1003">Cell membrane</keyword>
<keyword evidence="8 18" id="KW-0812">Transmembrane</keyword>
<dbReference type="Pfam" id="PF02518">
    <property type="entry name" value="HATPase_c"/>
    <property type="match status" value="1"/>
</dbReference>
<dbReference type="SMART" id="SM00062">
    <property type="entry name" value="PBPb"/>
    <property type="match status" value="2"/>
</dbReference>
<dbReference type="InterPro" id="IPR003594">
    <property type="entry name" value="HATPase_dom"/>
</dbReference>
<dbReference type="Gene3D" id="3.30.450.20">
    <property type="entry name" value="PAS domain"/>
    <property type="match status" value="1"/>
</dbReference>
<dbReference type="InterPro" id="IPR000700">
    <property type="entry name" value="PAS-assoc_C"/>
</dbReference>
<dbReference type="Gene3D" id="1.10.287.130">
    <property type="match status" value="1"/>
</dbReference>
<dbReference type="InterPro" id="IPR036890">
    <property type="entry name" value="HATPase_C_sf"/>
</dbReference>
<dbReference type="Pfam" id="PF00512">
    <property type="entry name" value="HisKA"/>
    <property type="match status" value="1"/>
</dbReference>
<feature type="transmembrane region" description="Helical" evidence="18">
    <location>
        <begin position="534"/>
        <end position="555"/>
    </location>
</feature>
<dbReference type="Pfam" id="PF00072">
    <property type="entry name" value="Response_reg"/>
    <property type="match status" value="1"/>
</dbReference>
<evidence type="ECO:0000256" key="4">
    <source>
        <dbReference type="ARBA" id="ARBA00022475"/>
    </source>
</evidence>
<dbReference type="InterPro" id="IPR005467">
    <property type="entry name" value="His_kinase_dom"/>
</dbReference>
<dbReference type="NCBIfam" id="TIGR00229">
    <property type="entry name" value="sensory_box"/>
    <property type="match status" value="1"/>
</dbReference>
<proteinExistence type="predicted"/>
<evidence type="ECO:0000259" key="19">
    <source>
        <dbReference type="PROSITE" id="PS50109"/>
    </source>
</evidence>
<dbReference type="PRINTS" id="PR00344">
    <property type="entry name" value="BCTRLSENSOR"/>
</dbReference>
<dbReference type="SUPFAM" id="SSF47384">
    <property type="entry name" value="Homodimeric domain of signal transducing histidine kinase"/>
    <property type="match status" value="1"/>
</dbReference>
<accession>A0A264VUT0</accession>
<dbReference type="InterPro" id="IPR049871">
    <property type="entry name" value="BvgS-like_periplasmic2"/>
</dbReference>
<dbReference type="Pfam" id="PF01627">
    <property type="entry name" value="Hpt"/>
    <property type="match status" value="1"/>
</dbReference>
<dbReference type="PROSITE" id="PS50109">
    <property type="entry name" value="HIS_KIN"/>
    <property type="match status" value="1"/>
</dbReference>
<keyword evidence="7" id="KW-0808">Transferase</keyword>
<comment type="caution">
    <text evidence="23">The sequence shown here is derived from an EMBL/GenBank/DDBJ whole genome shotgun (WGS) entry which is preliminary data.</text>
</comment>
<protein>
    <recommendedName>
        <fullName evidence="3">histidine kinase</fullName>
        <ecNumber evidence="3">2.7.13.3</ecNumber>
    </recommendedName>
</protein>
<evidence type="ECO:0000313" key="24">
    <source>
        <dbReference type="Proteomes" id="UP000216001"/>
    </source>
</evidence>
<evidence type="ECO:0000256" key="2">
    <source>
        <dbReference type="ARBA" id="ARBA00004429"/>
    </source>
</evidence>
<keyword evidence="11" id="KW-0418">Kinase</keyword>
<evidence type="ECO:0000313" key="23">
    <source>
        <dbReference type="EMBL" id="OZS75035.1"/>
    </source>
</evidence>
<dbReference type="SMART" id="SM00448">
    <property type="entry name" value="REC"/>
    <property type="match status" value="1"/>
</dbReference>
<dbReference type="InterPro" id="IPR003661">
    <property type="entry name" value="HisK_dim/P_dom"/>
</dbReference>
<evidence type="ECO:0000256" key="16">
    <source>
        <dbReference type="PROSITE-ProRule" id="PRU00110"/>
    </source>
</evidence>
<dbReference type="CDD" id="cd13707">
    <property type="entry name" value="PBP2_BvgS_D2"/>
    <property type="match status" value="1"/>
</dbReference>
<dbReference type="PANTHER" id="PTHR43047">
    <property type="entry name" value="TWO-COMPONENT HISTIDINE PROTEIN KINASE"/>
    <property type="match status" value="1"/>
</dbReference>
<evidence type="ECO:0000256" key="17">
    <source>
        <dbReference type="PROSITE-ProRule" id="PRU00169"/>
    </source>
</evidence>
<keyword evidence="6 17" id="KW-0597">Phosphoprotein</keyword>
<dbReference type="InterPro" id="IPR008207">
    <property type="entry name" value="Sig_transdc_His_kin_Hpt_dom"/>
</dbReference>
<dbReference type="SMART" id="SM00387">
    <property type="entry name" value="HATPase_c"/>
    <property type="match status" value="1"/>
</dbReference>
<evidence type="ECO:0000256" key="10">
    <source>
        <dbReference type="ARBA" id="ARBA00022741"/>
    </source>
</evidence>
<dbReference type="Gene3D" id="3.40.50.2300">
    <property type="match status" value="1"/>
</dbReference>
<keyword evidence="12" id="KW-0067">ATP-binding</keyword>
<dbReference type="InterPro" id="IPR036097">
    <property type="entry name" value="HisK_dim/P_sf"/>
</dbReference>
<dbReference type="PROSITE" id="PS50113">
    <property type="entry name" value="PAC"/>
    <property type="match status" value="1"/>
</dbReference>
<keyword evidence="10" id="KW-0547">Nucleotide-binding</keyword>
<dbReference type="CDD" id="cd17546">
    <property type="entry name" value="REC_hyHK_CKI1_RcsC-like"/>
    <property type="match status" value="1"/>
</dbReference>
<feature type="modified residue" description="4-aspartylphosphate" evidence="17">
    <location>
        <position position="1006"/>
    </location>
</feature>
<feature type="modified residue" description="Phosphohistidine" evidence="16">
    <location>
        <position position="1143"/>
    </location>
</feature>
<dbReference type="PROSITE" id="PS50110">
    <property type="entry name" value="RESPONSE_REGULATORY"/>
    <property type="match status" value="1"/>
</dbReference>
<dbReference type="InterPro" id="IPR036641">
    <property type="entry name" value="HPT_dom_sf"/>
</dbReference>
<dbReference type="PROSITE" id="PS50894">
    <property type="entry name" value="HPT"/>
    <property type="match status" value="1"/>
</dbReference>
<dbReference type="SUPFAM" id="SSF52172">
    <property type="entry name" value="CheY-like"/>
    <property type="match status" value="1"/>
</dbReference>
<dbReference type="GO" id="GO:0005886">
    <property type="term" value="C:plasma membrane"/>
    <property type="evidence" value="ECO:0007669"/>
    <property type="project" value="UniProtKB-SubCell"/>
</dbReference>
<dbReference type="GO" id="GO:0009927">
    <property type="term" value="F:histidine phosphotransfer kinase activity"/>
    <property type="evidence" value="ECO:0007669"/>
    <property type="project" value="TreeGrafter"/>
</dbReference>
<feature type="domain" description="PAC" evidence="21">
    <location>
        <begin position="646"/>
        <end position="697"/>
    </location>
</feature>
<dbReference type="InterPro" id="IPR001638">
    <property type="entry name" value="Solute-binding_3/MltF_N"/>
</dbReference>
<dbReference type="PANTHER" id="PTHR43047:SF72">
    <property type="entry name" value="OSMOSENSING HISTIDINE PROTEIN KINASE SLN1"/>
    <property type="match status" value="1"/>
</dbReference>
<evidence type="ECO:0000259" key="22">
    <source>
        <dbReference type="PROSITE" id="PS50894"/>
    </source>
</evidence>
<keyword evidence="5" id="KW-0997">Cell inner membrane</keyword>
<dbReference type="GO" id="GO:0006355">
    <property type="term" value="P:regulation of DNA-templated transcription"/>
    <property type="evidence" value="ECO:0007669"/>
    <property type="project" value="InterPro"/>
</dbReference>
<dbReference type="SUPFAM" id="SSF55874">
    <property type="entry name" value="ATPase domain of HSP90 chaperone/DNA topoisomerase II/histidine kinase"/>
    <property type="match status" value="1"/>
</dbReference>
<dbReference type="AlphaFoldDB" id="A0A264VUT0"/>
<dbReference type="Pfam" id="PF00989">
    <property type="entry name" value="PAS"/>
    <property type="match status" value="1"/>
</dbReference>
<comment type="subcellular location">
    <subcellularLocation>
        <location evidence="2">Cell inner membrane</location>
        <topology evidence="2">Multi-pass membrane protein</topology>
    </subcellularLocation>
</comment>
<evidence type="ECO:0000256" key="13">
    <source>
        <dbReference type="ARBA" id="ARBA00022989"/>
    </source>
</evidence>
<dbReference type="SUPFAM" id="SSF53850">
    <property type="entry name" value="Periplasmic binding protein-like II"/>
    <property type="match status" value="2"/>
</dbReference>
<dbReference type="GO" id="GO:0005524">
    <property type="term" value="F:ATP binding"/>
    <property type="evidence" value="ECO:0007669"/>
    <property type="project" value="UniProtKB-KW"/>
</dbReference>
<evidence type="ECO:0000256" key="3">
    <source>
        <dbReference type="ARBA" id="ARBA00012438"/>
    </source>
</evidence>
<dbReference type="InterPro" id="IPR000014">
    <property type="entry name" value="PAS"/>
</dbReference>